<dbReference type="Gramene" id="CDP12172">
    <property type="protein sequence ID" value="CDP12172"/>
    <property type="gene ID" value="GSCOC_T00035577001"/>
</dbReference>
<feature type="domain" description="EF-hand" evidence="4">
    <location>
        <begin position="70"/>
        <end position="105"/>
    </location>
</feature>
<dbReference type="InParanoid" id="A0A068UV73"/>
<dbReference type="AlphaFoldDB" id="A0A068UV73"/>
<dbReference type="Pfam" id="PF13499">
    <property type="entry name" value="EF-hand_7"/>
    <property type="match status" value="1"/>
</dbReference>
<accession>A0A068UV73</accession>
<keyword evidence="3" id="KW-0106">Calcium</keyword>
<feature type="domain" description="EF-hand" evidence="4">
    <location>
        <begin position="107"/>
        <end position="142"/>
    </location>
</feature>
<evidence type="ECO:0000313" key="5">
    <source>
        <dbReference type="EMBL" id="CDP12172.1"/>
    </source>
</evidence>
<dbReference type="GO" id="GO:0019722">
    <property type="term" value="P:calcium-mediated signaling"/>
    <property type="evidence" value="ECO:0007669"/>
    <property type="project" value="UniProtKB-UniRule"/>
</dbReference>
<dbReference type="PROSITE" id="PS50222">
    <property type="entry name" value="EF_HAND_2"/>
    <property type="match status" value="3"/>
</dbReference>
<dbReference type="STRING" id="49390.A0A068UV73"/>
<keyword evidence="3" id="KW-0479">Metal-binding</keyword>
<dbReference type="SMART" id="SM00054">
    <property type="entry name" value="EFh"/>
    <property type="match status" value="3"/>
</dbReference>
<dbReference type="InterPro" id="IPR002048">
    <property type="entry name" value="EF_hand_dom"/>
</dbReference>
<protein>
    <recommendedName>
        <fullName evidence="3">Calcineurin B-like protein</fullName>
    </recommendedName>
</protein>
<proteinExistence type="inferred from homology"/>
<comment type="subunit">
    <text evidence="3">Homodimer. Interacts with CIPK.</text>
</comment>
<dbReference type="PANTHER" id="PTHR23056:SF146">
    <property type="entry name" value="CALCINEURIN B-LIKE PROTEIN"/>
    <property type="match status" value="1"/>
</dbReference>
<dbReference type="GO" id="GO:0016020">
    <property type="term" value="C:membrane"/>
    <property type="evidence" value="ECO:0007669"/>
    <property type="project" value="UniProtKB-SubCell"/>
</dbReference>
<comment type="similarity">
    <text evidence="2 3">Belongs to the calcineurin regulatory subunit family.</text>
</comment>
<reference evidence="6" key="1">
    <citation type="journal article" date="2014" name="Science">
        <title>The coffee genome provides insight into the convergent evolution of caffeine biosynthesis.</title>
        <authorList>
            <person name="Denoeud F."/>
            <person name="Carretero-Paulet L."/>
            <person name="Dereeper A."/>
            <person name="Droc G."/>
            <person name="Guyot R."/>
            <person name="Pietrella M."/>
            <person name="Zheng C."/>
            <person name="Alberti A."/>
            <person name="Anthony F."/>
            <person name="Aprea G."/>
            <person name="Aury J.M."/>
            <person name="Bento P."/>
            <person name="Bernard M."/>
            <person name="Bocs S."/>
            <person name="Campa C."/>
            <person name="Cenci A."/>
            <person name="Combes M.C."/>
            <person name="Crouzillat D."/>
            <person name="Da Silva C."/>
            <person name="Daddiego L."/>
            <person name="De Bellis F."/>
            <person name="Dussert S."/>
            <person name="Garsmeur O."/>
            <person name="Gayraud T."/>
            <person name="Guignon V."/>
            <person name="Jahn K."/>
            <person name="Jamilloux V."/>
            <person name="Joet T."/>
            <person name="Labadie K."/>
            <person name="Lan T."/>
            <person name="Leclercq J."/>
            <person name="Lepelley M."/>
            <person name="Leroy T."/>
            <person name="Li L.T."/>
            <person name="Librado P."/>
            <person name="Lopez L."/>
            <person name="Munoz A."/>
            <person name="Noel B."/>
            <person name="Pallavicini A."/>
            <person name="Perrotta G."/>
            <person name="Poncet V."/>
            <person name="Pot D."/>
            <person name="Priyono X."/>
            <person name="Rigoreau M."/>
            <person name="Rouard M."/>
            <person name="Rozas J."/>
            <person name="Tranchant-Dubreuil C."/>
            <person name="VanBuren R."/>
            <person name="Zhang Q."/>
            <person name="Andrade A.C."/>
            <person name="Argout X."/>
            <person name="Bertrand B."/>
            <person name="de Kochko A."/>
            <person name="Graziosi G."/>
            <person name="Henry R.J."/>
            <person name="Jayarama X."/>
            <person name="Ming R."/>
            <person name="Nagai C."/>
            <person name="Rounsley S."/>
            <person name="Sankoff D."/>
            <person name="Giuliano G."/>
            <person name="Albert V.A."/>
            <person name="Wincker P."/>
            <person name="Lashermes P."/>
        </authorList>
    </citation>
    <scope>NUCLEOTIDE SEQUENCE [LARGE SCALE GENOMIC DNA]</scope>
    <source>
        <strain evidence="6">cv. DH200-94</strain>
    </source>
</reference>
<evidence type="ECO:0000256" key="2">
    <source>
        <dbReference type="ARBA" id="ARBA00023774"/>
    </source>
</evidence>
<dbReference type="PRINTS" id="PR00450">
    <property type="entry name" value="RECOVERIN"/>
</dbReference>
<comment type="subcellular location">
    <subcellularLocation>
        <location evidence="3">Membrane</location>
    </subcellularLocation>
</comment>
<evidence type="ECO:0000256" key="1">
    <source>
        <dbReference type="ARBA" id="ARBA00022737"/>
    </source>
</evidence>
<name>A0A068UV73_COFCA</name>
<keyword evidence="6" id="KW-1185">Reference proteome</keyword>
<evidence type="ECO:0000256" key="3">
    <source>
        <dbReference type="RuleBase" id="RU369080"/>
    </source>
</evidence>
<comment type="function">
    <text evidence="3">Acts as a calcium sensor. CBL proteins interact with CIPK serine-threonine protein kinases. Binding of a CBL protein to the regulatory NAF domain of a CIPK protein lead to the activation of the kinase in a calcium-dependent manner.</text>
</comment>
<dbReference type="GO" id="GO:0005509">
    <property type="term" value="F:calcium ion binding"/>
    <property type="evidence" value="ECO:0007669"/>
    <property type="project" value="UniProtKB-UniRule"/>
</dbReference>
<gene>
    <name evidence="5" type="ORF">GSCOC_T00035577001</name>
</gene>
<dbReference type="Proteomes" id="UP000295252">
    <property type="component" value="Chromosome X"/>
</dbReference>
<evidence type="ECO:0000259" key="4">
    <source>
        <dbReference type="PROSITE" id="PS50222"/>
    </source>
</evidence>
<dbReference type="OrthoDB" id="191686at2759"/>
<dbReference type="InterPro" id="IPR011992">
    <property type="entry name" value="EF-hand-dom_pair"/>
</dbReference>
<dbReference type="FunFam" id="1.10.238.10:FF:000073">
    <property type="entry name" value="calcineurin B-like protein 3"/>
    <property type="match status" value="1"/>
</dbReference>
<organism evidence="5 6">
    <name type="scientific">Coffea canephora</name>
    <name type="common">Robusta coffee</name>
    <dbReference type="NCBI Taxonomy" id="49390"/>
    <lineage>
        <taxon>Eukaryota</taxon>
        <taxon>Viridiplantae</taxon>
        <taxon>Streptophyta</taxon>
        <taxon>Embryophyta</taxon>
        <taxon>Tracheophyta</taxon>
        <taxon>Spermatophyta</taxon>
        <taxon>Magnoliopsida</taxon>
        <taxon>eudicotyledons</taxon>
        <taxon>Gunneridae</taxon>
        <taxon>Pentapetalae</taxon>
        <taxon>asterids</taxon>
        <taxon>lamiids</taxon>
        <taxon>Gentianales</taxon>
        <taxon>Rubiaceae</taxon>
        <taxon>Ixoroideae</taxon>
        <taxon>Gardenieae complex</taxon>
        <taxon>Bertiereae - Coffeeae clade</taxon>
        <taxon>Coffeeae</taxon>
        <taxon>Coffea</taxon>
    </lineage>
</organism>
<feature type="domain" description="EF-hand" evidence="4">
    <location>
        <begin position="151"/>
        <end position="186"/>
    </location>
</feature>
<dbReference type="FunCoup" id="A0A068UV73">
    <property type="interactions" value="250"/>
</dbReference>
<dbReference type="GO" id="GO:0019900">
    <property type="term" value="F:kinase binding"/>
    <property type="evidence" value="ECO:0007669"/>
    <property type="project" value="UniProtKB-UniRule"/>
</dbReference>
<keyword evidence="3" id="KW-0472">Membrane</keyword>
<dbReference type="PANTHER" id="PTHR23056">
    <property type="entry name" value="CALCINEURIN B"/>
    <property type="match status" value="1"/>
</dbReference>
<dbReference type="Pfam" id="PF13202">
    <property type="entry name" value="EF-hand_5"/>
    <property type="match status" value="1"/>
</dbReference>
<dbReference type="PhylomeDB" id="A0A068UV73"/>
<dbReference type="CDD" id="cd00051">
    <property type="entry name" value="EFh"/>
    <property type="match status" value="1"/>
</dbReference>
<dbReference type="EMBL" id="HG739146">
    <property type="protein sequence ID" value="CDP12172.1"/>
    <property type="molecule type" value="Genomic_DNA"/>
</dbReference>
<dbReference type="OMA" id="FGIWEPL"/>
<dbReference type="InterPro" id="IPR045198">
    <property type="entry name" value="CNBL1-10"/>
</dbReference>
<dbReference type="SUPFAM" id="SSF47473">
    <property type="entry name" value="EF-hand"/>
    <property type="match status" value="1"/>
</dbReference>
<keyword evidence="1 3" id="KW-0677">Repeat</keyword>
<dbReference type="Gene3D" id="1.10.238.10">
    <property type="entry name" value="EF-hand"/>
    <property type="match status" value="1"/>
</dbReference>
<evidence type="ECO:0000313" key="6">
    <source>
        <dbReference type="Proteomes" id="UP000295252"/>
    </source>
</evidence>
<sequence length="218" mass="24891">MNSMASCFCLKRAGRPTLEEHSILASETSFTVNEVDALYTLYEKLSSSITDDGLLHKEDFQLALLDSSNKHTFFADRLFDLFDLKHNGVIEFGEFVRSLSIFHPRAPEADKIAFSFKLYDLRCTGYIEHDELKEMVLALLRESELTLPDDVVEAIVNKTIMEADLKGDGRIDPEEWKELVARHPSVIKNMTLPHLKEITLAFPSFVMKTRVQDSELFS</sequence>